<keyword evidence="3" id="KW-1185">Reference proteome</keyword>
<dbReference type="RefSeq" id="WP_143097447.1">
    <property type="nucleotide sequence ID" value="NZ_BJXR01000072.1"/>
</dbReference>
<dbReference type="STRING" id="1334629.MFUL124B02_10285"/>
<reference evidence="1 4" key="2">
    <citation type="submission" date="2019-07" db="EMBL/GenBank/DDBJ databases">
        <title>Whole genome shotgun sequence of Myxococcus fulvus NBRC 100333.</title>
        <authorList>
            <person name="Hosoyama A."/>
            <person name="Uohara A."/>
            <person name="Ohji S."/>
            <person name="Ichikawa N."/>
        </authorList>
    </citation>
    <scope>NUCLEOTIDE SEQUENCE [LARGE SCALE GENOMIC DNA]</scope>
    <source>
        <strain evidence="1 4">NBRC 100333</strain>
    </source>
</reference>
<organism evidence="1 4">
    <name type="scientific">Myxococcus fulvus</name>
    <dbReference type="NCBI Taxonomy" id="33"/>
    <lineage>
        <taxon>Bacteria</taxon>
        <taxon>Pseudomonadati</taxon>
        <taxon>Myxococcota</taxon>
        <taxon>Myxococcia</taxon>
        <taxon>Myxococcales</taxon>
        <taxon>Cystobacterineae</taxon>
        <taxon>Myxococcaceae</taxon>
        <taxon>Myxococcus</taxon>
    </lineage>
</organism>
<evidence type="ECO:0000313" key="4">
    <source>
        <dbReference type="Proteomes" id="UP000321514"/>
    </source>
</evidence>
<dbReference type="EMBL" id="BJXR01000072">
    <property type="protein sequence ID" value="GEN12925.1"/>
    <property type="molecule type" value="Genomic_DNA"/>
</dbReference>
<evidence type="ECO:0000313" key="3">
    <source>
        <dbReference type="Proteomes" id="UP000183760"/>
    </source>
</evidence>
<gene>
    <name evidence="1" type="ORF">MFU01_79620</name>
    <name evidence="2" type="ORF">SAMN05443572_113111</name>
</gene>
<protein>
    <recommendedName>
        <fullName evidence="5">Lipoprotein</fullName>
    </recommendedName>
</protein>
<evidence type="ECO:0000313" key="2">
    <source>
        <dbReference type="EMBL" id="SEU38562.1"/>
    </source>
</evidence>
<dbReference type="EMBL" id="FOIB01000013">
    <property type="protein sequence ID" value="SEU38562.1"/>
    <property type="molecule type" value="Genomic_DNA"/>
</dbReference>
<dbReference type="OrthoDB" id="5514879at2"/>
<proteinExistence type="predicted"/>
<reference evidence="2 3" key="1">
    <citation type="submission" date="2016-10" db="EMBL/GenBank/DDBJ databases">
        <authorList>
            <person name="Varghese N."/>
            <person name="Submissions S."/>
        </authorList>
    </citation>
    <scope>NUCLEOTIDE SEQUENCE [LARGE SCALE GENOMIC DNA]</scope>
    <source>
        <strain evidence="2 3">DSM 16525</strain>
    </source>
</reference>
<dbReference type="Proteomes" id="UP000183760">
    <property type="component" value="Unassembled WGS sequence"/>
</dbReference>
<comment type="caution">
    <text evidence="1">The sequence shown here is derived from an EMBL/GenBank/DDBJ whole genome shotgun (WGS) entry which is preliminary data.</text>
</comment>
<evidence type="ECO:0000313" key="1">
    <source>
        <dbReference type="EMBL" id="GEN12925.1"/>
    </source>
</evidence>
<evidence type="ECO:0008006" key="5">
    <source>
        <dbReference type="Google" id="ProtNLM"/>
    </source>
</evidence>
<dbReference type="Proteomes" id="UP000321514">
    <property type="component" value="Unassembled WGS sequence"/>
</dbReference>
<accession>A0A511TFI7</accession>
<name>A0A511TFI7_MYXFU</name>
<dbReference type="AlphaFoldDB" id="A0A511TFI7"/>
<dbReference type="PROSITE" id="PS51257">
    <property type="entry name" value="PROKAR_LIPOPROTEIN"/>
    <property type="match status" value="1"/>
</dbReference>
<sequence>MNLSRWLLAGMGMAVLASGCGGRRSHAKVDFAQMGPSMNAKRYANLEKLAAKDLKCAEELTPTYLGENQYQMTGCNAEGVYELRCRVGQCGWVPDVRARAEFDLGCPRSQLSATRIDDVTAGVTGCGKRATYRALGRTYGVNWVLNSAVTEDSSPAADTAGAAAPL</sequence>